<dbReference type="EMBL" id="JBHFFA010000006">
    <property type="protein sequence ID" value="KAL2623584.1"/>
    <property type="molecule type" value="Genomic_DNA"/>
</dbReference>
<accession>A0ABD1YDM8</accession>
<evidence type="ECO:0000313" key="2">
    <source>
        <dbReference type="Proteomes" id="UP001605036"/>
    </source>
</evidence>
<reference evidence="1 2" key="1">
    <citation type="submission" date="2024-09" db="EMBL/GenBank/DDBJ databases">
        <title>Chromosome-scale assembly of Riccia fluitans.</title>
        <authorList>
            <person name="Paukszto L."/>
            <person name="Sawicki J."/>
            <person name="Karawczyk K."/>
            <person name="Piernik-Szablinska J."/>
            <person name="Szczecinska M."/>
            <person name="Mazdziarz M."/>
        </authorList>
    </citation>
    <scope>NUCLEOTIDE SEQUENCE [LARGE SCALE GENOMIC DNA]</scope>
    <source>
        <strain evidence="1">Rf_01</strain>
        <tissue evidence="1">Aerial parts of the thallus</tissue>
    </source>
</reference>
<organism evidence="1 2">
    <name type="scientific">Riccia fluitans</name>
    <dbReference type="NCBI Taxonomy" id="41844"/>
    <lineage>
        <taxon>Eukaryota</taxon>
        <taxon>Viridiplantae</taxon>
        <taxon>Streptophyta</taxon>
        <taxon>Embryophyta</taxon>
        <taxon>Marchantiophyta</taxon>
        <taxon>Marchantiopsida</taxon>
        <taxon>Marchantiidae</taxon>
        <taxon>Marchantiales</taxon>
        <taxon>Ricciaceae</taxon>
        <taxon>Riccia</taxon>
    </lineage>
</organism>
<name>A0ABD1YDM8_9MARC</name>
<proteinExistence type="predicted"/>
<sequence length="86" mass="9550">MPRPTAAAAGKLHRALVLPKFTTESACWRMVKFRSSTSFLPTSPLSGGDLTVSIREPLKNGWRCMKSLQGDRFCPVKTPRKKDQSS</sequence>
<keyword evidence="2" id="KW-1185">Reference proteome</keyword>
<protein>
    <submittedName>
        <fullName evidence="1">Uncharacterized protein</fullName>
    </submittedName>
</protein>
<dbReference type="AlphaFoldDB" id="A0ABD1YDM8"/>
<comment type="caution">
    <text evidence="1">The sequence shown here is derived from an EMBL/GenBank/DDBJ whole genome shotgun (WGS) entry which is preliminary data.</text>
</comment>
<dbReference type="Proteomes" id="UP001605036">
    <property type="component" value="Unassembled WGS sequence"/>
</dbReference>
<evidence type="ECO:0000313" key="1">
    <source>
        <dbReference type="EMBL" id="KAL2623584.1"/>
    </source>
</evidence>
<gene>
    <name evidence="1" type="ORF">R1flu_003789</name>
</gene>